<evidence type="ECO:0000313" key="1">
    <source>
        <dbReference type="EMBL" id="ADB58847.1"/>
    </source>
</evidence>
<dbReference type="HOGENOM" id="CLU_2152479_0_0_2"/>
<sequence>MRQNEFLVFFDEKTSESVLKIMKKFSEKFDGIVNLVYVKDIDYYPVEVLLEAEKSYDSLKKFGLKLAEDLAKKIRKLGFKQVHIDFCMGHRSEIEYMKNKNPDFIIDLRHS</sequence>
<dbReference type="GeneID" id="8740499"/>
<accession>D2RFF3</accession>
<gene>
    <name evidence="1" type="ordered locus">Arcpr_1803</name>
</gene>
<organism evidence="1 2">
    <name type="scientific">Archaeoglobus profundus (strain DSM 5631 / JCM 9629 / NBRC 100127 / Av18)</name>
    <dbReference type="NCBI Taxonomy" id="572546"/>
    <lineage>
        <taxon>Archaea</taxon>
        <taxon>Methanobacteriati</taxon>
        <taxon>Methanobacteriota</taxon>
        <taxon>Archaeoglobi</taxon>
        <taxon>Archaeoglobales</taxon>
        <taxon>Archaeoglobaceae</taxon>
        <taxon>Archaeoglobus</taxon>
    </lineage>
</organism>
<evidence type="ECO:0000313" key="2">
    <source>
        <dbReference type="Proteomes" id="UP000001901"/>
    </source>
</evidence>
<dbReference type="EMBL" id="CP001857">
    <property type="protein sequence ID" value="ADB58847.1"/>
    <property type="molecule type" value="Genomic_DNA"/>
</dbReference>
<dbReference type="PaxDb" id="572546-Arcpr_1803"/>
<dbReference type="RefSeq" id="WP_012941182.1">
    <property type="nucleotide sequence ID" value="NC_013741.1"/>
</dbReference>
<dbReference type="KEGG" id="apo:Arcpr_1803"/>
<dbReference type="STRING" id="572546.Arcpr_1803"/>
<keyword evidence="2" id="KW-1185">Reference proteome</keyword>
<name>D2RFF3_ARCPA</name>
<reference evidence="1 2" key="1">
    <citation type="journal article" date="2010" name="Stand. Genomic Sci.">
        <title>Complete genome sequence of Archaeoglobus profundus type strain (AV18).</title>
        <authorList>
            <person name="von Jan M."/>
            <person name="Lapidus A."/>
            <person name="Del Rio T.G."/>
            <person name="Copeland A."/>
            <person name="Tice H."/>
            <person name="Cheng J.F."/>
            <person name="Lucas S."/>
            <person name="Chen F."/>
            <person name="Nolan M."/>
            <person name="Goodwin L."/>
            <person name="Han C."/>
            <person name="Pitluck S."/>
            <person name="Liolios K."/>
            <person name="Ivanova N."/>
            <person name="Mavromatis K."/>
            <person name="Ovchinnikova G."/>
            <person name="Chertkov O."/>
            <person name="Pati A."/>
            <person name="Chen A."/>
            <person name="Palaniappan K."/>
            <person name="Land M."/>
            <person name="Hauser L."/>
            <person name="Chang Y.J."/>
            <person name="Jeffries C.D."/>
            <person name="Saunders E."/>
            <person name="Brettin T."/>
            <person name="Detter J.C."/>
            <person name="Chain P."/>
            <person name="Eichinger K."/>
            <person name="Huber H."/>
            <person name="Spring S."/>
            <person name="Rohde M."/>
            <person name="Goker M."/>
            <person name="Wirth R."/>
            <person name="Woyke T."/>
            <person name="Bristow J."/>
            <person name="Eisen J.A."/>
            <person name="Markowitz V."/>
            <person name="Hugenholtz P."/>
            <person name="Kyrpides N.C."/>
            <person name="Klenk H.P."/>
        </authorList>
    </citation>
    <scope>NUCLEOTIDE SEQUENCE [LARGE SCALE GENOMIC DNA]</scope>
    <source>
        <strain evidence="2">DSM 5631 / JCM 9629 / NBRC 100127 / Av18</strain>
    </source>
</reference>
<dbReference type="AlphaFoldDB" id="D2RFF3"/>
<proteinExistence type="predicted"/>
<evidence type="ECO:0008006" key="3">
    <source>
        <dbReference type="Google" id="ProtNLM"/>
    </source>
</evidence>
<protein>
    <recommendedName>
        <fullName evidence="3">UspA domain-containing protein</fullName>
    </recommendedName>
</protein>
<dbReference type="Proteomes" id="UP000001901">
    <property type="component" value="Chromosome"/>
</dbReference>